<dbReference type="RefSeq" id="WP_182889742.1">
    <property type="nucleotide sequence ID" value="NZ_JACGZW010000002.1"/>
</dbReference>
<accession>A0A7W3VT30</accession>
<dbReference type="SUPFAM" id="SSF51905">
    <property type="entry name" value="FAD/NAD(P)-binding domain"/>
    <property type="match status" value="1"/>
</dbReference>
<dbReference type="InterPro" id="IPR036188">
    <property type="entry name" value="FAD/NAD-bd_sf"/>
</dbReference>
<proteinExistence type="predicted"/>
<dbReference type="PANTHER" id="PTHR10668:SF105">
    <property type="entry name" value="DEHYDROGENASE-RELATED"/>
    <property type="match status" value="1"/>
</dbReference>
<dbReference type="EMBL" id="JACGZW010000002">
    <property type="protein sequence ID" value="MBB1152536.1"/>
    <property type="molecule type" value="Genomic_DNA"/>
</dbReference>
<sequence>MFPPVTLDVAVVGSGPNGLAAAVVLARAGLSVEVYEAAAEPGGGARSKRLFDADVIHDICSAVHPMAAASPFLRQFDLDLCHPEIPYAHPIDEKTAAIAYADLDRTCARLGTDGARWRRFMAPLIEHSAEITEVLLGDLRHPPHPRTAAYIATRALAANSFKSKEAAALIAGVEAHALGKLPSLIGSGIAVLLTHLAHSTGWPIPRGGSQRITDALVADIEAHGGRVRTNARVTDVRDLAHARAVLLDLAPKGVLDIAGRLLPQQYRRALENVRYGPAAAKVDFLVSEAIPWRETELGRAGTIHIGGTRAEVYAADNAVAAGKRARDPFVLLSQPMTADPSRGLPGKQPIWAYAHVPHGDPLDPTAAIIRRIERFAPGFRDTILASRAIPARDFEAYNANYVGGDIAAAAVTLRQVLGRPILRWDPYRTPLRGVYLCSAATPPGPGVHGMAGQHAAERVLRNEFGYRPGRTKPVS</sequence>
<name>A0A7W3VT30_9PSEU</name>
<keyword evidence="2" id="KW-1185">Reference proteome</keyword>
<comment type="caution">
    <text evidence="1">The sequence shown here is derived from an EMBL/GenBank/DDBJ whole genome shotgun (WGS) entry which is preliminary data.</text>
</comment>
<protein>
    <submittedName>
        <fullName evidence="1">NAD(P)/FAD-dependent oxidoreductase</fullName>
    </submittedName>
</protein>
<reference evidence="1 2" key="1">
    <citation type="submission" date="2020-08" db="EMBL/GenBank/DDBJ databases">
        <title>Amycolatopsis sp. nov. DR6-1 isolated from Dendrobium heterocarpum.</title>
        <authorList>
            <person name="Tedsree N."/>
            <person name="Kuncharoen N."/>
            <person name="Likhitwitayawuid K."/>
            <person name="Tanasupawat S."/>
        </authorList>
    </citation>
    <scope>NUCLEOTIDE SEQUENCE [LARGE SCALE GENOMIC DNA]</scope>
    <source>
        <strain evidence="1 2">DR6-1</strain>
    </source>
</reference>
<dbReference type="Proteomes" id="UP000526734">
    <property type="component" value="Unassembled WGS sequence"/>
</dbReference>
<dbReference type="Gene3D" id="3.50.50.60">
    <property type="entry name" value="FAD/NAD(P)-binding domain"/>
    <property type="match status" value="2"/>
</dbReference>
<organism evidence="1 2">
    <name type="scientific">Amycolatopsis dendrobii</name>
    <dbReference type="NCBI Taxonomy" id="2760662"/>
    <lineage>
        <taxon>Bacteria</taxon>
        <taxon>Bacillati</taxon>
        <taxon>Actinomycetota</taxon>
        <taxon>Actinomycetes</taxon>
        <taxon>Pseudonocardiales</taxon>
        <taxon>Pseudonocardiaceae</taxon>
        <taxon>Amycolatopsis</taxon>
    </lineage>
</organism>
<evidence type="ECO:0000313" key="2">
    <source>
        <dbReference type="Proteomes" id="UP000526734"/>
    </source>
</evidence>
<evidence type="ECO:0000313" key="1">
    <source>
        <dbReference type="EMBL" id="MBB1152536.1"/>
    </source>
</evidence>
<dbReference type="AlphaFoldDB" id="A0A7W3VT30"/>
<dbReference type="PANTHER" id="PTHR10668">
    <property type="entry name" value="PHYTOENE DEHYDROGENASE"/>
    <property type="match status" value="1"/>
</dbReference>
<dbReference type="PRINTS" id="PR00419">
    <property type="entry name" value="ADXRDTASE"/>
</dbReference>
<dbReference type="Pfam" id="PF13450">
    <property type="entry name" value="NAD_binding_8"/>
    <property type="match status" value="1"/>
</dbReference>
<gene>
    <name evidence="1" type="ORF">H4281_05295</name>
</gene>